<accession>A0A3B0TFA8</accession>
<gene>
    <name evidence="1" type="ORF">MNBD_ALPHA09-1419</name>
</gene>
<dbReference type="EMBL" id="UOEM01000086">
    <property type="protein sequence ID" value="VAW15580.1"/>
    <property type="molecule type" value="Genomic_DNA"/>
</dbReference>
<keyword evidence="1" id="KW-0378">Hydrolase</keyword>
<name>A0A3B0TFA8_9ZZZZ</name>
<keyword evidence="1" id="KW-0067">ATP-binding</keyword>
<dbReference type="AlphaFoldDB" id="A0A3B0TFA8"/>
<reference evidence="1" key="1">
    <citation type="submission" date="2018-06" db="EMBL/GenBank/DDBJ databases">
        <authorList>
            <person name="Zhirakovskaya E."/>
        </authorList>
    </citation>
    <scope>NUCLEOTIDE SEQUENCE</scope>
</reference>
<protein>
    <submittedName>
        <fullName evidence="1">ATP-dependent DNA helicase UvrD/PcrA</fullName>
        <ecNumber evidence="1">3.6.4.12</ecNumber>
    </submittedName>
</protein>
<dbReference type="GO" id="GO:0016787">
    <property type="term" value="F:hydrolase activity"/>
    <property type="evidence" value="ECO:0007669"/>
    <property type="project" value="UniProtKB-KW"/>
</dbReference>
<keyword evidence="1" id="KW-0347">Helicase</keyword>
<dbReference type="EC" id="3.6.4.12" evidence="1"/>
<dbReference type="GO" id="GO:0003678">
    <property type="term" value="F:DNA helicase activity"/>
    <property type="evidence" value="ECO:0007669"/>
    <property type="project" value="UniProtKB-EC"/>
</dbReference>
<keyword evidence="1" id="KW-0547">Nucleotide-binding</keyword>
<sequence length="136" mass="14635">MWASAIPSRFVDELPASEVDVEAGGDGFGNAATSRLAAQSDPFTSTYDTPGWRRAQANRDAFTRAPTRAGPRRSPLIEGELVASSTGAPSPYSVGTRIFHLKFGYGTIASVDGNKLTVEFEKAGRKRVLDSFVEEH</sequence>
<organism evidence="1">
    <name type="scientific">hydrothermal vent metagenome</name>
    <dbReference type="NCBI Taxonomy" id="652676"/>
    <lineage>
        <taxon>unclassified sequences</taxon>
        <taxon>metagenomes</taxon>
        <taxon>ecological metagenomes</taxon>
    </lineage>
</organism>
<proteinExistence type="predicted"/>
<evidence type="ECO:0000313" key="1">
    <source>
        <dbReference type="EMBL" id="VAW15580.1"/>
    </source>
</evidence>